<keyword evidence="1" id="KW-1185">Reference proteome</keyword>
<accession>A0A914ENF2</accession>
<dbReference type="Proteomes" id="UP000887540">
    <property type="component" value="Unplaced"/>
</dbReference>
<proteinExistence type="predicted"/>
<dbReference type="WBParaSite" id="ACRNAN_scaffold8968.g8521.t1">
    <property type="protein sequence ID" value="ACRNAN_scaffold8968.g8521.t1"/>
    <property type="gene ID" value="ACRNAN_scaffold8968.g8521"/>
</dbReference>
<evidence type="ECO:0000313" key="1">
    <source>
        <dbReference type="Proteomes" id="UP000887540"/>
    </source>
</evidence>
<evidence type="ECO:0000313" key="2">
    <source>
        <dbReference type="WBParaSite" id="ACRNAN_scaffold8968.g8521.t1"/>
    </source>
</evidence>
<sequence>MKAIEVASIFVILVFFMNNIEAFIVTFQAVPRNNLISINKREAIINDVIELDANQTTQRSIYSKHQIRKKYPKVCYYSPIQCLFTREENELTR</sequence>
<organism evidence="1 2">
    <name type="scientific">Acrobeloides nanus</name>
    <dbReference type="NCBI Taxonomy" id="290746"/>
    <lineage>
        <taxon>Eukaryota</taxon>
        <taxon>Metazoa</taxon>
        <taxon>Ecdysozoa</taxon>
        <taxon>Nematoda</taxon>
        <taxon>Chromadorea</taxon>
        <taxon>Rhabditida</taxon>
        <taxon>Tylenchina</taxon>
        <taxon>Cephalobomorpha</taxon>
        <taxon>Cephaloboidea</taxon>
        <taxon>Cephalobidae</taxon>
        <taxon>Acrobeloides</taxon>
    </lineage>
</organism>
<reference evidence="2" key="1">
    <citation type="submission" date="2022-11" db="UniProtKB">
        <authorList>
            <consortium name="WormBaseParasite"/>
        </authorList>
    </citation>
    <scope>IDENTIFICATION</scope>
</reference>
<dbReference type="AlphaFoldDB" id="A0A914ENF2"/>
<name>A0A914ENF2_9BILA</name>
<protein>
    <submittedName>
        <fullName evidence="2">Secreted protein</fullName>
    </submittedName>
</protein>